<organism evidence="4 5">
    <name type="scientific">Campylobacter iguaniorum</name>
    <dbReference type="NCBI Taxonomy" id="1244531"/>
    <lineage>
        <taxon>Bacteria</taxon>
        <taxon>Pseudomonadati</taxon>
        <taxon>Campylobacterota</taxon>
        <taxon>Epsilonproteobacteria</taxon>
        <taxon>Campylobacterales</taxon>
        <taxon>Campylobacteraceae</taxon>
        <taxon>Campylobacter</taxon>
    </lineage>
</organism>
<dbReference type="InterPro" id="IPR003743">
    <property type="entry name" value="Zf-RING_7"/>
</dbReference>
<dbReference type="InterPro" id="IPR056003">
    <property type="entry name" value="CT398_CC_hairpin"/>
</dbReference>
<name>A0A076F8M3_9BACT</name>
<keyword evidence="1" id="KW-0175">Coiled coil</keyword>
<evidence type="ECO:0000259" key="3">
    <source>
        <dbReference type="Pfam" id="PF24481"/>
    </source>
</evidence>
<dbReference type="EMBL" id="CP009043">
    <property type="protein sequence ID" value="AII14585.1"/>
    <property type="molecule type" value="Genomic_DNA"/>
</dbReference>
<dbReference type="KEGG" id="caj:CIG1485E_0739"/>
<evidence type="ECO:0000313" key="5">
    <source>
        <dbReference type="Proteomes" id="UP000028486"/>
    </source>
</evidence>
<evidence type="ECO:0000313" key="4">
    <source>
        <dbReference type="EMBL" id="AII14585.1"/>
    </source>
</evidence>
<sequence length="237" mass="27382">MNKYLEQLVNLSQIDKKIDSYAPRIEGINGELNEKKDEIRSIDEQVETIENEIEELKTQISNTNAHIVEFNNKIKDASKKSGAVKTEKEIKALNLEEDLAKDQLEAANEEISRLERIIDVKHTSEAELKEKKLEIEASLKELENRVSSELEEIEKDRSKVYAQKDSLLGEMNQKVLTFYEKIRKWAKNTAVVPVRKQACYGCFMKINDKTYSNVIKSEDIVTCPHCGRILYKETNEE</sequence>
<proteinExistence type="predicted"/>
<dbReference type="Pfam" id="PF02591">
    <property type="entry name" value="Zn_ribbon_9"/>
    <property type="match status" value="1"/>
</dbReference>
<accession>A0A076F8M3</accession>
<dbReference type="PANTHER" id="PTHR39082">
    <property type="entry name" value="PHOSPHOLIPASE C-BETA-2-RELATED"/>
    <property type="match status" value="1"/>
</dbReference>
<dbReference type="InterPro" id="IPR052376">
    <property type="entry name" value="Oxidative_Scav/Glycosyltrans"/>
</dbReference>
<gene>
    <name evidence="4" type="ORF">CIG1485E_0739</name>
</gene>
<dbReference type="HOGENOM" id="CLU_073076_2_2_7"/>
<dbReference type="PANTHER" id="PTHR39082:SF1">
    <property type="entry name" value="SCAVENGER RECEPTOR CLASS A MEMBER 3"/>
    <property type="match status" value="1"/>
</dbReference>
<feature type="coiled-coil region" evidence="1">
    <location>
        <begin position="25"/>
        <end position="159"/>
    </location>
</feature>
<feature type="domain" description="CT398-like coiled coil hairpin" evidence="3">
    <location>
        <begin position="14"/>
        <end position="184"/>
    </location>
</feature>
<dbReference type="Proteomes" id="UP000028486">
    <property type="component" value="Chromosome"/>
</dbReference>
<keyword evidence="5" id="KW-1185">Reference proteome</keyword>
<evidence type="ECO:0000256" key="1">
    <source>
        <dbReference type="SAM" id="Coils"/>
    </source>
</evidence>
<protein>
    <submittedName>
        <fullName evidence="4">Zinc ribbon domain protein (DUF164 domain)</fullName>
    </submittedName>
</protein>
<dbReference type="Pfam" id="PF24481">
    <property type="entry name" value="CT398_CC"/>
    <property type="match status" value="1"/>
</dbReference>
<dbReference type="eggNOG" id="COG1579">
    <property type="taxonomic scope" value="Bacteria"/>
</dbReference>
<evidence type="ECO:0000259" key="2">
    <source>
        <dbReference type="Pfam" id="PF02591"/>
    </source>
</evidence>
<feature type="domain" description="C4-type zinc ribbon" evidence="2">
    <location>
        <begin position="198"/>
        <end position="230"/>
    </location>
</feature>
<dbReference type="AlphaFoldDB" id="A0A076F8M3"/>
<reference evidence="5" key="1">
    <citation type="journal article" date="2014" name="Genome Announc.">
        <title>Complete Genome Sequence of Campylobacter iguaniorum Strain 1485ET, Isolated from a Bearded Dragon (Pogona vitticeps).</title>
        <authorList>
            <person name="Gilbert M.J."/>
            <person name="Miller W.G."/>
            <person name="Yee E."/>
            <person name="Kik M."/>
            <person name="Wagenaar J.A."/>
            <person name="Duim B."/>
        </authorList>
    </citation>
    <scope>NUCLEOTIDE SEQUENCE [LARGE SCALE GENOMIC DNA]</scope>
    <source>
        <strain evidence="5">1485E</strain>
    </source>
</reference>
<dbReference type="STRING" id="1244531.CIG2463D_0740"/>
<dbReference type="Gene3D" id="1.10.287.1490">
    <property type="match status" value="1"/>
</dbReference>
<dbReference type="RefSeq" id="WP_038453813.1">
    <property type="nucleotide sequence ID" value="NZ_CP009043.1"/>
</dbReference>
<dbReference type="OrthoDB" id="9795058at2"/>